<dbReference type="SUPFAM" id="SSF57716">
    <property type="entry name" value="Glucocorticoid receptor-like (DNA-binding domain)"/>
    <property type="match status" value="1"/>
</dbReference>
<dbReference type="Pfam" id="PF01258">
    <property type="entry name" value="zf-dskA_traR"/>
    <property type="match status" value="1"/>
</dbReference>
<dbReference type="InterPro" id="IPR000962">
    <property type="entry name" value="Znf_DskA_TraR"/>
</dbReference>
<keyword evidence="1" id="KW-0479">Metal-binding</keyword>
<evidence type="ECO:0000313" key="7">
    <source>
        <dbReference type="EMBL" id="KKQ88090.1"/>
    </source>
</evidence>
<dbReference type="PROSITE" id="PS51128">
    <property type="entry name" value="ZF_DKSA_2"/>
    <property type="match status" value="1"/>
</dbReference>
<feature type="zinc finger region" description="dksA C4-type" evidence="4">
    <location>
        <begin position="98"/>
        <end position="122"/>
    </location>
</feature>
<dbReference type="Proteomes" id="UP000033934">
    <property type="component" value="Unassembled WGS sequence"/>
</dbReference>
<feature type="domain" description="Zinc finger DksA/TraR C4-type" evidence="6">
    <location>
        <begin position="94"/>
        <end position="122"/>
    </location>
</feature>
<gene>
    <name evidence="7" type="ORF">UT11_C0040G0007</name>
</gene>
<accession>A0A0G0LJI1</accession>
<protein>
    <submittedName>
        <fullName evidence="7">C4-type zinc finger protein, DksA/TraR family</fullName>
    </submittedName>
</protein>
<reference evidence="7 8" key="1">
    <citation type="journal article" date="2015" name="Nature">
        <title>rRNA introns, odd ribosomes, and small enigmatic genomes across a large radiation of phyla.</title>
        <authorList>
            <person name="Brown C.T."/>
            <person name="Hug L.A."/>
            <person name="Thomas B.C."/>
            <person name="Sharon I."/>
            <person name="Castelle C.J."/>
            <person name="Singh A."/>
            <person name="Wilkins M.J."/>
            <person name="Williams K.H."/>
            <person name="Banfield J.F."/>
        </authorList>
    </citation>
    <scope>NUCLEOTIDE SEQUENCE [LARGE SCALE GENOMIC DNA]</scope>
</reference>
<evidence type="ECO:0000313" key="8">
    <source>
        <dbReference type="Proteomes" id="UP000033934"/>
    </source>
</evidence>
<sequence length="122" mass="13738">MHIIRYTKIMQNSIQKSSYSQDFLAKQKEKLEAELSTLQAKSDSYSEVRESQEINPEEAAGEVAERFNTQATGAFENKKIEEIKGALLRIDDGVYGKCLNCNAWIPEGRLEFVPTATKCANC</sequence>
<organism evidence="7 8">
    <name type="scientific">Berkelbacteria bacterium GW2011_GWA2_38_9</name>
    <dbReference type="NCBI Taxonomy" id="1618334"/>
    <lineage>
        <taxon>Bacteria</taxon>
        <taxon>Candidatus Berkelbacteria</taxon>
    </lineage>
</organism>
<evidence type="ECO:0000256" key="3">
    <source>
        <dbReference type="ARBA" id="ARBA00022833"/>
    </source>
</evidence>
<dbReference type="PANTHER" id="PTHR33823:SF4">
    <property type="entry name" value="GENERAL STRESS PROTEIN 16O"/>
    <property type="match status" value="1"/>
</dbReference>
<name>A0A0G0LJI1_9BACT</name>
<keyword evidence="2" id="KW-0863">Zinc-finger</keyword>
<evidence type="ECO:0000256" key="1">
    <source>
        <dbReference type="ARBA" id="ARBA00022723"/>
    </source>
</evidence>
<dbReference type="SUPFAM" id="SSF109635">
    <property type="entry name" value="DnaK suppressor protein DksA, alpha-hairpin domain"/>
    <property type="match status" value="1"/>
</dbReference>
<dbReference type="EMBL" id="LBVO01000040">
    <property type="protein sequence ID" value="KKQ88090.1"/>
    <property type="molecule type" value="Genomic_DNA"/>
</dbReference>
<evidence type="ECO:0000256" key="2">
    <source>
        <dbReference type="ARBA" id="ARBA00022771"/>
    </source>
</evidence>
<dbReference type="PANTHER" id="PTHR33823">
    <property type="entry name" value="RNA POLYMERASE-BINDING TRANSCRIPTION FACTOR DKSA-RELATED"/>
    <property type="match status" value="1"/>
</dbReference>
<evidence type="ECO:0000256" key="4">
    <source>
        <dbReference type="PROSITE-ProRule" id="PRU00510"/>
    </source>
</evidence>
<proteinExistence type="predicted"/>
<evidence type="ECO:0000256" key="5">
    <source>
        <dbReference type="SAM" id="MobiDB-lite"/>
    </source>
</evidence>
<keyword evidence="3" id="KW-0862">Zinc</keyword>
<dbReference type="InterPro" id="IPR037187">
    <property type="entry name" value="DnaK_N"/>
</dbReference>
<evidence type="ECO:0000259" key="6">
    <source>
        <dbReference type="Pfam" id="PF01258"/>
    </source>
</evidence>
<dbReference type="Gene3D" id="1.20.120.910">
    <property type="entry name" value="DksA, coiled-coil domain"/>
    <property type="match status" value="1"/>
</dbReference>
<dbReference type="AlphaFoldDB" id="A0A0G0LJI1"/>
<comment type="caution">
    <text evidence="7">The sequence shown here is derived from an EMBL/GenBank/DDBJ whole genome shotgun (WGS) entry which is preliminary data.</text>
</comment>
<feature type="region of interest" description="Disordered" evidence="5">
    <location>
        <begin position="42"/>
        <end position="61"/>
    </location>
</feature>
<dbReference type="GO" id="GO:0008270">
    <property type="term" value="F:zinc ion binding"/>
    <property type="evidence" value="ECO:0007669"/>
    <property type="project" value="UniProtKB-KW"/>
</dbReference>